<reference evidence="1 2" key="1">
    <citation type="submission" date="2015-08" db="EMBL/GenBank/DDBJ databases">
        <title>Genome sequence of Streptococcus phocae subsp. phocae ATCC 51973T isolated from liver specimen obtained from seal.</title>
        <authorList>
            <person name="Avendano-Herrera R."/>
        </authorList>
    </citation>
    <scope>NUCLEOTIDE SEQUENCE [LARGE SCALE GENOMIC DNA]</scope>
    <source>
        <strain evidence="1 2">ATCC 51973</strain>
    </source>
</reference>
<dbReference type="AlphaFoldDB" id="A0A0P6SKU0"/>
<evidence type="ECO:0000313" key="2">
    <source>
        <dbReference type="Proteomes" id="UP000049578"/>
    </source>
</evidence>
<proteinExistence type="predicted"/>
<protein>
    <submittedName>
        <fullName evidence="1">Uncharacterized protein</fullName>
    </submittedName>
</protein>
<sequence>MTRIAKTKIGAQQNGYGRIGCDIEIYNEIAEIADKCGYTLTSLTNALLGYALENSELTAETKTIEVFKFTIGNEDFNNGNN</sequence>
<accession>A0A0P6SKU0</accession>
<name>A0A0P6SKU0_9STRE</name>
<dbReference type="Proteomes" id="UP000049578">
    <property type="component" value="Unassembled WGS sequence"/>
</dbReference>
<comment type="caution">
    <text evidence="1">The sequence shown here is derived from an EMBL/GenBank/DDBJ whole genome shotgun (WGS) entry which is preliminary data.</text>
</comment>
<dbReference type="EMBL" id="LHQM01000005">
    <property type="protein sequence ID" value="KPJ23078.1"/>
    <property type="molecule type" value="Genomic_DNA"/>
</dbReference>
<gene>
    <name evidence="1" type="ORF">AKK44_01485</name>
</gene>
<dbReference type="PATRIC" id="fig|119224.3.peg.1428"/>
<evidence type="ECO:0000313" key="1">
    <source>
        <dbReference type="EMBL" id="KPJ23078.1"/>
    </source>
</evidence>
<dbReference type="RefSeq" id="WP_054278198.1">
    <property type="nucleotide sequence ID" value="NZ_LHQM01000005.1"/>
</dbReference>
<keyword evidence="2" id="KW-1185">Reference proteome</keyword>
<organism evidence="1 2">
    <name type="scientific">Streptococcus phocae</name>
    <dbReference type="NCBI Taxonomy" id="119224"/>
    <lineage>
        <taxon>Bacteria</taxon>
        <taxon>Bacillati</taxon>
        <taxon>Bacillota</taxon>
        <taxon>Bacilli</taxon>
        <taxon>Lactobacillales</taxon>
        <taxon>Streptococcaceae</taxon>
        <taxon>Streptococcus</taxon>
    </lineage>
</organism>
<dbReference type="STRING" id="119224.AKK44_01485"/>